<keyword evidence="1 2" id="KW-0732">Signal</keyword>
<reference evidence="3 4" key="1">
    <citation type="submission" date="2024-09" db="EMBL/GenBank/DDBJ databases">
        <title>Paenibacillus zeirhizospherea sp. nov., isolated from surface of the maize (Zea mays) roots in a horticulture field, Hungary.</title>
        <authorList>
            <person name="Marton D."/>
            <person name="Farkas M."/>
            <person name="Bedics A."/>
            <person name="Toth E."/>
            <person name="Tancsics A."/>
            <person name="Boka K."/>
            <person name="Marati G."/>
            <person name="Kriszt B."/>
            <person name="Cserhati M."/>
        </authorList>
    </citation>
    <scope>NUCLEOTIDE SEQUENCE [LARGE SCALE GENOMIC DNA]</scope>
    <source>
        <strain evidence="3 4">JCM 18446</strain>
    </source>
</reference>
<evidence type="ECO:0000313" key="4">
    <source>
        <dbReference type="Proteomes" id="UP001580430"/>
    </source>
</evidence>
<accession>A0ABV5BY10</accession>
<gene>
    <name evidence="3" type="ORF">ACE5LO_07125</name>
</gene>
<evidence type="ECO:0000256" key="2">
    <source>
        <dbReference type="SAM" id="SignalP"/>
    </source>
</evidence>
<dbReference type="EMBL" id="JBHIRY010000005">
    <property type="protein sequence ID" value="MFB5760163.1"/>
    <property type="molecule type" value="Genomic_DNA"/>
</dbReference>
<dbReference type="PANTHER" id="PTHR30006">
    <property type="entry name" value="THIAMINE-BINDING PERIPLASMIC PROTEIN-RELATED"/>
    <property type="match status" value="1"/>
</dbReference>
<dbReference type="InterPro" id="IPR026045">
    <property type="entry name" value="Ferric-bd"/>
</dbReference>
<evidence type="ECO:0000313" key="3">
    <source>
        <dbReference type="EMBL" id="MFB5760163.1"/>
    </source>
</evidence>
<dbReference type="PROSITE" id="PS51257">
    <property type="entry name" value="PROKAR_LIPOPROTEIN"/>
    <property type="match status" value="1"/>
</dbReference>
<protein>
    <submittedName>
        <fullName evidence="3">Extracellular solute-binding protein</fullName>
    </submittedName>
</protein>
<sequence>MKKTFGRLITGLFTLMLIAGCANGNSSPTGSASSPDSATSDAAAPAGSLVVYTNSGGDGRDVWLKEQAKEAGFDISIVNLGAGDLANRAIAEKNNQVADVVFGLNPMEYERLKREDLLLKYEPVWSSGVDKSLGDAEGYYYPIVTQPLLMIYNTDQFNGQTAPKDWTDLATNPAFKDKYTILSLGGGTSKSILVGLISRYLDESGEYGVSAEGWDMVKKFIQNGHVQEEGEDFFGNLANGKRPIAEIWGSGLLQFNSETGADNVDFVVPDIGVPYTVEQTAIFKNSHNVELAKKFVDWFGSADVQAKWSKQFGTIPVHKDAASQVTPEIKAMLERVHPQQIDWKNASEKIEMWMEKIQLEFVQS</sequence>
<feature type="signal peptide" evidence="2">
    <location>
        <begin position="1"/>
        <end position="24"/>
    </location>
</feature>
<keyword evidence="4" id="KW-1185">Reference proteome</keyword>
<comment type="caution">
    <text evidence="3">The sequence shown here is derived from an EMBL/GenBank/DDBJ whole genome shotgun (WGS) entry which is preliminary data.</text>
</comment>
<dbReference type="Gene3D" id="3.40.190.10">
    <property type="entry name" value="Periplasmic binding protein-like II"/>
    <property type="match status" value="2"/>
</dbReference>
<dbReference type="InterPro" id="IPR006059">
    <property type="entry name" value="SBP"/>
</dbReference>
<dbReference type="SUPFAM" id="SSF53850">
    <property type="entry name" value="Periplasmic binding protein-like II"/>
    <property type="match status" value="1"/>
</dbReference>
<dbReference type="PANTHER" id="PTHR30006:SF2">
    <property type="entry name" value="ABC TRANSPORTER SUBSTRATE-BINDING PROTEIN"/>
    <property type="match status" value="1"/>
</dbReference>
<proteinExistence type="predicted"/>
<dbReference type="RefSeq" id="WP_375519341.1">
    <property type="nucleotide sequence ID" value="NZ_JBHIRY010000005.1"/>
</dbReference>
<dbReference type="Proteomes" id="UP001580430">
    <property type="component" value="Unassembled WGS sequence"/>
</dbReference>
<organism evidence="3 4">
    <name type="scientific">Paenibacillus medicaginis</name>
    <dbReference type="NCBI Taxonomy" id="1470560"/>
    <lineage>
        <taxon>Bacteria</taxon>
        <taxon>Bacillati</taxon>
        <taxon>Bacillota</taxon>
        <taxon>Bacilli</taxon>
        <taxon>Bacillales</taxon>
        <taxon>Paenibacillaceae</taxon>
        <taxon>Paenibacillus</taxon>
    </lineage>
</organism>
<dbReference type="Pfam" id="PF13416">
    <property type="entry name" value="SBP_bac_8"/>
    <property type="match status" value="1"/>
</dbReference>
<feature type="chain" id="PRO_5046948184" evidence="2">
    <location>
        <begin position="25"/>
        <end position="364"/>
    </location>
</feature>
<name>A0ABV5BY10_9BACL</name>
<evidence type="ECO:0000256" key="1">
    <source>
        <dbReference type="ARBA" id="ARBA00022729"/>
    </source>
</evidence>
<dbReference type="PIRSF" id="PIRSF002825">
    <property type="entry name" value="CfbpA"/>
    <property type="match status" value="1"/>
</dbReference>